<dbReference type="PANTHER" id="PTHR30046">
    <property type="entry name" value="FLAGELLAR M-RING PROTEIN"/>
    <property type="match status" value="1"/>
</dbReference>
<feature type="transmembrane region" description="Helical" evidence="11">
    <location>
        <begin position="435"/>
        <end position="453"/>
    </location>
</feature>
<feature type="domain" description="Flagellar M-ring N-terminal" evidence="12">
    <location>
        <begin position="40"/>
        <end position="212"/>
    </location>
</feature>
<comment type="subcellular location">
    <subcellularLocation>
        <location evidence="1 9">Bacterial flagellum basal body</location>
    </subcellularLocation>
    <subcellularLocation>
        <location evidence="2">Cell membrane</location>
        <topology evidence="2">Multi-pass membrane protein</topology>
    </subcellularLocation>
</comment>
<evidence type="ECO:0000256" key="3">
    <source>
        <dbReference type="ARBA" id="ARBA00007971"/>
    </source>
</evidence>
<sequence>MQALLDNLGGLGRGRLIALGATGLGLVLALFLGFGAIFAPAFVPLYGDLSPASASRIVTALEQSGFDVELDRDGTVVRVPEADVARARMALADQGLPSEGLPGWELFDEASGLGMNTFMQKVNRLRALEGEIARSIRTMDGVDAARVHLVLPEREAFSRSRPEATASVIVRSRPGYGVTRRQALAIRALVSSAVPDMMASSVTVLSANGETILAEGGEGEGEATLQGRQATLEDRLVRNVSEILAARVGASNVRVEANVELTTERQVVRTESFDPDQQVVRSTESREQASEGSEARAGEVSVANGLPPELAGGGGGEGPRSQESRSESNEIVNYEIGNTLSETVREPGDVERLSLAVLVNGTYVPGPDGDPVYTERSDEELAQIEALVRSAIGFDEARGDSVSVVSMEFVDVALDAGSAAGASVGDILARNTMSILRGLMALVIVLATLFFVVRPALRRAFPALDTSTGPDAIEGADGTTAQLQQSQRPAVAGPDAGQGSAVATIAAGEIDYDDSEDDDLIALASVKGGVRRRRVQSVGDLVDAEPDESIKVLRHWLAQGA</sequence>
<comment type="function">
    <text evidence="9">The M ring may be actively involved in energy transduction.</text>
</comment>
<evidence type="ECO:0000256" key="4">
    <source>
        <dbReference type="ARBA" id="ARBA00022475"/>
    </source>
</evidence>
<dbReference type="InterPro" id="IPR000067">
    <property type="entry name" value="FlgMring_FliF"/>
</dbReference>
<evidence type="ECO:0000256" key="10">
    <source>
        <dbReference type="SAM" id="MobiDB-lite"/>
    </source>
</evidence>
<evidence type="ECO:0000313" key="14">
    <source>
        <dbReference type="EMBL" id="ETW11455.1"/>
    </source>
</evidence>
<dbReference type="GO" id="GO:0005886">
    <property type="term" value="C:plasma membrane"/>
    <property type="evidence" value="ECO:0007669"/>
    <property type="project" value="UniProtKB-SubCell"/>
</dbReference>
<dbReference type="InterPro" id="IPR006182">
    <property type="entry name" value="FliF_N_dom"/>
</dbReference>
<organism evidence="14 15">
    <name type="scientific">Roseivivax marinus</name>
    <dbReference type="NCBI Taxonomy" id="1379903"/>
    <lineage>
        <taxon>Bacteria</taxon>
        <taxon>Pseudomonadati</taxon>
        <taxon>Pseudomonadota</taxon>
        <taxon>Alphaproteobacteria</taxon>
        <taxon>Rhodobacterales</taxon>
        <taxon>Roseobacteraceae</taxon>
        <taxon>Roseivivax</taxon>
    </lineage>
</organism>
<feature type="region of interest" description="Disordered" evidence="10">
    <location>
        <begin position="269"/>
        <end position="329"/>
    </location>
</feature>
<evidence type="ECO:0000259" key="12">
    <source>
        <dbReference type="Pfam" id="PF01514"/>
    </source>
</evidence>
<dbReference type="GO" id="GO:0071973">
    <property type="term" value="P:bacterial-type flagellum-dependent cell motility"/>
    <property type="evidence" value="ECO:0007669"/>
    <property type="project" value="InterPro"/>
</dbReference>
<dbReference type="PIRSF" id="PIRSF004862">
    <property type="entry name" value="FliF"/>
    <property type="match status" value="1"/>
</dbReference>
<dbReference type="STRING" id="1379903.ATO8_17330"/>
<proteinExistence type="inferred from homology"/>
<evidence type="ECO:0000256" key="11">
    <source>
        <dbReference type="SAM" id="Phobius"/>
    </source>
</evidence>
<dbReference type="eggNOG" id="COG1766">
    <property type="taxonomic scope" value="Bacteria"/>
</dbReference>
<dbReference type="InterPro" id="IPR013556">
    <property type="entry name" value="Flag_M-ring_C"/>
</dbReference>
<evidence type="ECO:0000256" key="5">
    <source>
        <dbReference type="ARBA" id="ARBA00022692"/>
    </source>
</evidence>
<evidence type="ECO:0000256" key="6">
    <source>
        <dbReference type="ARBA" id="ARBA00022989"/>
    </source>
</evidence>
<evidence type="ECO:0000256" key="9">
    <source>
        <dbReference type="PIRNR" id="PIRNR004862"/>
    </source>
</evidence>
<dbReference type="RefSeq" id="WP_043846354.1">
    <property type="nucleotide sequence ID" value="NZ_AQQW01000012.1"/>
</dbReference>
<dbReference type="EMBL" id="AQQW01000012">
    <property type="protein sequence ID" value="ETW11455.1"/>
    <property type="molecule type" value="Genomic_DNA"/>
</dbReference>
<dbReference type="InterPro" id="IPR045851">
    <property type="entry name" value="AMP-bd_C_sf"/>
</dbReference>
<dbReference type="GO" id="GO:0003774">
    <property type="term" value="F:cytoskeletal motor activity"/>
    <property type="evidence" value="ECO:0007669"/>
    <property type="project" value="InterPro"/>
</dbReference>
<dbReference type="Proteomes" id="UP000019063">
    <property type="component" value="Unassembled WGS sequence"/>
</dbReference>
<dbReference type="PRINTS" id="PR01009">
    <property type="entry name" value="FLGMRINGFLIF"/>
</dbReference>
<dbReference type="Gene3D" id="3.30.70.1530">
    <property type="entry name" value="Hypothetical protein rpa1041"/>
    <property type="match status" value="1"/>
</dbReference>
<keyword evidence="14" id="KW-0969">Cilium</keyword>
<evidence type="ECO:0000259" key="13">
    <source>
        <dbReference type="Pfam" id="PF08345"/>
    </source>
</evidence>
<keyword evidence="5 11" id="KW-0812">Transmembrane</keyword>
<comment type="similarity">
    <text evidence="3 9">Belongs to the FliF family.</text>
</comment>
<dbReference type="AlphaFoldDB" id="W4HHK1"/>
<dbReference type="PATRIC" id="fig|1317118.6.peg.3566"/>
<feature type="compositionally biased region" description="Polar residues" evidence="10">
    <location>
        <begin position="479"/>
        <end position="488"/>
    </location>
</feature>
<feature type="transmembrane region" description="Helical" evidence="11">
    <location>
        <begin position="16"/>
        <end position="43"/>
    </location>
</feature>
<keyword evidence="14" id="KW-0282">Flagellum</keyword>
<evidence type="ECO:0000313" key="15">
    <source>
        <dbReference type="Proteomes" id="UP000019063"/>
    </source>
</evidence>
<evidence type="ECO:0000256" key="1">
    <source>
        <dbReference type="ARBA" id="ARBA00004117"/>
    </source>
</evidence>
<dbReference type="Pfam" id="PF08345">
    <property type="entry name" value="YscJ_FliF_C"/>
    <property type="match status" value="1"/>
</dbReference>
<dbReference type="InterPro" id="IPR043427">
    <property type="entry name" value="YscJ/FliF"/>
</dbReference>
<name>W4HHK1_9RHOB</name>
<evidence type="ECO:0000256" key="2">
    <source>
        <dbReference type="ARBA" id="ARBA00004651"/>
    </source>
</evidence>
<keyword evidence="15" id="KW-1185">Reference proteome</keyword>
<comment type="caution">
    <text evidence="14">The sequence shown here is derived from an EMBL/GenBank/DDBJ whole genome shotgun (WGS) entry which is preliminary data.</text>
</comment>
<keyword evidence="8 9" id="KW-0975">Bacterial flagellum</keyword>
<dbReference type="NCBIfam" id="TIGR00206">
    <property type="entry name" value="fliF"/>
    <property type="match status" value="1"/>
</dbReference>
<keyword evidence="14" id="KW-0966">Cell projection</keyword>
<feature type="compositionally biased region" description="Basic and acidic residues" evidence="10">
    <location>
        <begin position="283"/>
        <end position="297"/>
    </location>
</feature>
<protein>
    <recommendedName>
        <fullName evidence="9">Flagellar M-ring protein</fullName>
    </recommendedName>
</protein>
<reference evidence="14 15" key="1">
    <citation type="journal article" date="2014" name="Antonie Van Leeuwenhoek">
        <title>Roseivivax atlanticus sp. nov., isolated from surface seawater of the Atlantic Ocean.</title>
        <authorList>
            <person name="Li G."/>
            <person name="Lai Q."/>
            <person name="Liu X."/>
            <person name="Sun F."/>
            <person name="Shao Z."/>
        </authorList>
    </citation>
    <scope>NUCLEOTIDE SEQUENCE [LARGE SCALE GENOMIC DNA]</scope>
    <source>
        <strain evidence="14 15">22II-s10s</strain>
    </source>
</reference>
<keyword evidence="6 11" id="KW-1133">Transmembrane helix</keyword>
<accession>W4HHK1</accession>
<dbReference type="Gene3D" id="3.30.300.30">
    <property type="match status" value="1"/>
</dbReference>
<keyword evidence="4" id="KW-1003">Cell membrane</keyword>
<dbReference type="GO" id="GO:0009431">
    <property type="term" value="C:bacterial-type flagellum basal body, MS ring"/>
    <property type="evidence" value="ECO:0007669"/>
    <property type="project" value="InterPro"/>
</dbReference>
<gene>
    <name evidence="14" type="ORF">ATO8_17330</name>
</gene>
<feature type="domain" description="Flagellar M-ring C-terminal" evidence="13">
    <location>
        <begin position="244"/>
        <end position="409"/>
    </location>
</feature>
<dbReference type="Pfam" id="PF01514">
    <property type="entry name" value="YscJ_FliF"/>
    <property type="match status" value="1"/>
</dbReference>
<feature type="region of interest" description="Disordered" evidence="10">
    <location>
        <begin position="468"/>
        <end position="497"/>
    </location>
</feature>
<keyword evidence="7 11" id="KW-0472">Membrane</keyword>
<dbReference type="PANTHER" id="PTHR30046:SF0">
    <property type="entry name" value="FLAGELLAR M-RING PROTEIN"/>
    <property type="match status" value="1"/>
</dbReference>
<evidence type="ECO:0000256" key="8">
    <source>
        <dbReference type="ARBA" id="ARBA00023143"/>
    </source>
</evidence>
<evidence type="ECO:0000256" key="7">
    <source>
        <dbReference type="ARBA" id="ARBA00023136"/>
    </source>
</evidence>